<comment type="caution">
    <text evidence="9">The sequence shown here is derived from an EMBL/GenBank/DDBJ whole genome shotgun (WGS) entry which is preliminary data.</text>
</comment>
<feature type="transmembrane region" description="Helical" evidence="7">
    <location>
        <begin position="98"/>
        <end position="115"/>
    </location>
</feature>
<keyword evidence="10" id="KW-1185">Reference proteome</keyword>
<proteinExistence type="inferred from homology"/>
<gene>
    <name evidence="9" type="ORF">E8E12_006213</name>
</gene>
<feature type="transmembrane region" description="Helical" evidence="7">
    <location>
        <begin position="135"/>
        <end position="159"/>
    </location>
</feature>
<feature type="region of interest" description="Disordered" evidence="6">
    <location>
        <begin position="343"/>
        <end position="368"/>
    </location>
</feature>
<comment type="subcellular location">
    <subcellularLocation>
        <location evidence="1">Membrane</location>
        <topology evidence="1">Multi-pass membrane protein</topology>
    </subcellularLocation>
</comment>
<dbReference type="InterPro" id="IPR049326">
    <property type="entry name" value="Rhodopsin_dom_fungi"/>
</dbReference>
<dbReference type="InterPro" id="IPR052337">
    <property type="entry name" value="SAT4-like"/>
</dbReference>
<accession>A0A9P4X1I9</accession>
<dbReference type="PANTHER" id="PTHR33048">
    <property type="entry name" value="PTH11-LIKE INTEGRAL MEMBRANE PROTEIN (AFU_ORTHOLOGUE AFUA_5G11245)"/>
    <property type="match status" value="1"/>
</dbReference>
<evidence type="ECO:0000313" key="9">
    <source>
        <dbReference type="EMBL" id="KAF3047434.1"/>
    </source>
</evidence>
<feature type="transmembrane region" description="Helical" evidence="7">
    <location>
        <begin position="216"/>
        <end position="238"/>
    </location>
</feature>
<name>A0A9P4X1I9_9PLEO</name>
<keyword evidence="4 7" id="KW-0472">Membrane</keyword>
<feature type="region of interest" description="Disordered" evidence="6">
    <location>
        <begin position="289"/>
        <end position="323"/>
    </location>
</feature>
<evidence type="ECO:0000256" key="2">
    <source>
        <dbReference type="ARBA" id="ARBA00022692"/>
    </source>
</evidence>
<feature type="transmembrane region" description="Helical" evidence="7">
    <location>
        <begin position="179"/>
        <end position="204"/>
    </location>
</feature>
<evidence type="ECO:0000256" key="4">
    <source>
        <dbReference type="ARBA" id="ARBA00023136"/>
    </source>
</evidence>
<dbReference type="AlphaFoldDB" id="A0A9P4X1I9"/>
<organism evidence="9 10">
    <name type="scientific">Didymella heteroderae</name>
    <dbReference type="NCBI Taxonomy" id="1769908"/>
    <lineage>
        <taxon>Eukaryota</taxon>
        <taxon>Fungi</taxon>
        <taxon>Dikarya</taxon>
        <taxon>Ascomycota</taxon>
        <taxon>Pezizomycotina</taxon>
        <taxon>Dothideomycetes</taxon>
        <taxon>Pleosporomycetidae</taxon>
        <taxon>Pleosporales</taxon>
        <taxon>Pleosporineae</taxon>
        <taxon>Didymellaceae</taxon>
        <taxon>Didymella</taxon>
    </lineage>
</organism>
<evidence type="ECO:0000256" key="3">
    <source>
        <dbReference type="ARBA" id="ARBA00022989"/>
    </source>
</evidence>
<feature type="transmembrane region" description="Helical" evidence="7">
    <location>
        <begin position="12"/>
        <end position="30"/>
    </location>
</feature>
<sequence length="383" mass="42330">MGDSFTTEAFTLLGVGIAVIALRIVARTTAVGLKHFQFDDYLMCGAAVIYSLETATAYIVGAWWFGLANNGMTDEQRRALDPESHEYSLRVGGSKTQLVGWSLYTLLLWTLKLCMCHFYSRLTSGLHHLELRVRIGYLLIGATYIATELSILLGCQPFQKNWQIYPDPGNFCQPAISKIDLYVTVVLNVLTDVYLLSIPMPMLWKANLEIKRKLSLILVFGGGVFVMMAGILRCALIIKDPINGAQAAGSWACRETFVAVVIGNVPMIYPLTRRGVEKVYSMAGASKYGRSQRSNGYQGEGDSLPLKSSLSKPARRGKNRSIHALPTTWNDDLAIDGWDSERSNSISHTQSHSRNTSAAETREAVGGIQVTRETILHSELRKS</sequence>
<dbReference type="Pfam" id="PF20684">
    <property type="entry name" value="Fung_rhodopsin"/>
    <property type="match status" value="1"/>
</dbReference>
<dbReference type="OrthoDB" id="2988756at2759"/>
<dbReference type="Proteomes" id="UP000758155">
    <property type="component" value="Unassembled WGS sequence"/>
</dbReference>
<dbReference type="PANTHER" id="PTHR33048:SF2">
    <property type="entry name" value="SRPK"/>
    <property type="match status" value="1"/>
</dbReference>
<evidence type="ECO:0000256" key="1">
    <source>
        <dbReference type="ARBA" id="ARBA00004141"/>
    </source>
</evidence>
<evidence type="ECO:0000256" key="7">
    <source>
        <dbReference type="SAM" id="Phobius"/>
    </source>
</evidence>
<reference evidence="9" key="1">
    <citation type="submission" date="2019-04" db="EMBL/GenBank/DDBJ databases">
        <title>Sequencing of skin fungus with MAO and IRED activity.</title>
        <authorList>
            <person name="Marsaioli A.J."/>
            <person name="Bonatto J.M.C."/>
            <person name="Reis Junior O."/>
        </authorList>
    </citation>
    <scope>NUCLEOTIDE SEQUENCE</scope>
    <source>
        <strain evidence="9">28M1</strain>
    </source>
</reference>
<comment type="similarity">
    <text evidence="5">Belongs to the SAT4 family.</text>
</comment>
<feature type="transmembrane region" description="Helical" evidence="7">
    <location>
        <begin position="42"/>
        <end position="65"/>
    </location>
</feature>
<evidence type="ECO:0000256" key="5">
    <source>
        <dbReference type="ARBA" id="ARBA00038359"/>
    </source>
</evidence>
<dbReference type="GO" id="GO:0016020">
    <property type="term" value="C:membrane"/>
    <property type="evidence" value="ECO:0007669"/>
    <property type="project" value="UniProtKB-SubCell"/>
</dbReference>
<protein>
    <recommendedName>
        <fullName evidence="8">Rhodopsin domain-containing protein</fullName>
    </recommendedName>
</protein>
<feature type="domain" description="Rhodopsin" evidence="8">
    <location>
        <begin position="22"/>
        <end position="274"/>
    </location>
</feature>
<dbReference type="EMBL" id="SWKV01000002">
    <property type="protein sequence ID" value="KAF3047434.1"/>
    <property type="molecule type" value="Genomic_DNA"/>
</dbReference>
<feature type="compositionally biased region" description="Polar residues" evidence="6">
    <location>
        <begin position="343"/>
        <end position="359"/>
    </location>
</feature>
<feature type="compositionally biased region" description="Low complexity" evidence="6">
    <location>
        <begin position="303"/>
        <end position="312"/>
    </location>
</feature>
<evidence type="ECO:0000313" key="10">
    <source>
        <dbReference type="Proteomes" id="UP000758155"/>
    </source>
</evidence>
<evidence type="ECO:0000256" key="6">
    <source>
        <dbReference type="SAM" id="MobiDB-lite"/>
    </source>
</evidence>
<evidence type="ECO:0000259" key="8">
    <source>
        <dbReference type="Pfam" id="PF20684"/>
    </source>
</evidence>
<keyword evidence="2 7" id="KW-0812">Transmembrane</keyword>
<keyword evidence="3 7" id="KW-1133">Transmembrane helix</keyword>